<accession>A0A077PLX3</accession>
<organism evidence="1 2">
    <name type="scientific">Xenorhabdus bovienii str. kraussei Quebec</name>
    <dbReference type="NCBI Taxonomy" id="1398203"/>
    <lineage>
        <taxon>Bacteria</taxon>
        <taxon>Pseudomonadati</taxon>
        <taxon>Pseudomonadota</taxon>
        <taxon>Gammaproteobacteria</taxon>
        <taxon>Enterobacterales</taxon>
        <taxon>Morganellaceae</taxon>
        <taxon>Xenorhabdus</taxon>
    </lineage>
</organism>
<gene>
    <name evidence="1" type="ORF">XBKQ1_620009</name>
</gene>
<protein>
    <submittedName>
        <fullName evidence="1">Uncharacterized protein</fullName>
    </submittedName>
</protein>
<dbReference type="HOGENOM" id="CLU_3259955_0_0_6"/>
<name>A0A077PLX3_XENBV</name>
<evidence type="ECO:0000313" key="2">
    <source>
        <dbReference type="Proteomes" id="UP000028500"/>
    </source>
</evidence>
<sequence>MNAESRTSRYTTHKIILTSYTLHSHCYDFCLKYPVDNFSASN</sequence>
<evidence type="ECO:0000313" key="1">
    <source>
        <dbReference type="EMBL" id="CDH21706.1"/>
    </source>
</evidence>
<dbReference type="AlphaFoldDB" id="A0A077PLX3"/>
<reference evidence="1" key="1">
    <citation type="submission" date="2013-07" db="EMBL/GenBank/DDBJ databases">
        <title>Sub-species coevolution in mutualistic symbiosis.</title>
        <authorList>
            <person name="Murfin K."/>
            <person name="Klassen J."/>
            <person name="Lee M."/>
            <person name="Forst S."/>
            <person name="Stock P."/>
            <person name="Goodrich-Blair H."/>
        </authorList>
    </citation>
    <scope>NUCLEOTIDE SEQUENCE [LARGE SCALE GENOMIC DNA]</scope>
    <source>
        <strain evidence="1">Kraussei Quebec</strain>
    </source>
</reference>
<dbReference type="EMBL" id="CBSY010000253">
    <property type="protein sequence ID" value="CDH21706.1"/>
    <property type="molecule type" value="Genomic_DNA"/>
</dbReference>
<comment type="caution">
    <text evidence="1">The sequence shown here is derived from an EMBL/GenBank/DDBJ whole genome shotgun (WGS) entry which is preliminary data.</text>
</comment>
<dbReference type="Proteomes" id="UP000028500">
    <property type="component" value="Unassembled WGS sequence"/>
</dbReference>
<proteinExistence type="predicted"/>
<keyword evidence="2" id="KW-1185">Reference proteome</keyword>